<dbReference type="InterPro" id="IPR003731">
    <property type="entry name" value="Di-Nase_FeMo-co_biosynth"/>
</dbReference>
<dbReference type="AlphaFoldDB" id="A0A2M7T876"/>
<evidence type="ECO:0000259" key="2">
    <source>
        <dbReference type="Pfam" id="PF02579"/>
    </source>
</evidence>
<feature type="region of interest" description="Disordered" evidence="1">
    <location>
        <begin position="44"/>
        <end position="68"/>
    </location>
</feature>
<dbReference type="InterPro" id="IPR051840">
    <property type="entry name" value="NifX/NifY_domain"/>
</dbReference>
<gene>
    <name evidence="3" type="ORF">COY37_05190</name>
</gene>
<evidence type="ECO:0000313" key="4">
    <source>
        <dbReference type="Proteomes" id="UP000230956"/>
    </source>
</evidence>
<dbReference type="PANTHER" id="PTHR33937">
    <property type="entry name" value="IRON-MOLYBDENUM PROTEIN-RELATED-RELATED"/>
    <property type="match status" value="1"/>
</dbReference>
<comment type="caution">
    <text evidence="3">The sequence shown here is derived from an EMBL/GenBank/DDBJ whole genome shotgun (WGS) entry which is preliminary data.</text>
</comment>
<dbReference type="PANTHER" id="PTHR33937:SF2">
    <property type="entry name" value="DINITROGENASE IRON-MOLYBDENUM COFACTOR BIOSYNTHESIS DOMAIN-CONTAINING PROTEIN"/>
    <property type="match status" value="1"/>
</dbReference>
<dbReference type="Proteomes" id="UP000230956">
    <property type="component" value="Unassembled WGS sequence"/>
</dbReference>
<name>A0A2M7T876_9ACTN</name>
<evidence type="ECO:0000313" key="3">
    <source>
        <dbReference type="EMBL" id="PIZ39269.1"/>
    </source>
</evidence>
<proteinExistence type="predicted"/>
<dbReference type="Gene3D" id="3.30.420.130">
    <property type="entry name" value="Dinitrogenase iron-molybdenum cofactor biosynthesis domain"/>
    <property type="match status" value="1"/>
</dbReference>
<accession>A0A2M7T876</accession>
<feature type="compositionally biased region" description="Basic and acidic residues" evidence="1">
    <location>
        <begin position="47"/>
        <end position="61"/>
    </location>
</feature>
<dbReference type="Pfam" id="PF02579">
    <property type="entry name" value="Nitro_FeMo-Co"/>
    <property type="match status" value="1"/>
</dbReference>
<reference evidence="4" key="1">
    <citation type="submission" date="2017-09" db="EMBL/GenBank/DDBJ databases">
        <title>Depth-based differentiation of microbial function through sediment-hosted aquifers and enrichment of novel symbionts in the deep terrestrial subsurface.</title>
        <authorList>
            <person name="Probst A.J."/>
            <person name="Ladd B."/>
            <person name="Jarett J.K."/>
            <person name="Geller-Mcgrath D.E."/>
            <person name="Sieber C.M.K."/>
            <person name="Emerson J.B."/>
            <person name="Anantharaman K."/>
            <person name="Thomas B.C."/>
            <person name="Malmstrom R."/>
            <person name="Stieglmeier M."/>
            <person name="Klingl A."/>
            <person name="Woyke T."/>
            <person name="Ryan C.M."/>
            <person name="Banfield J.F."/>
        </authorList>
    </citation>
    <scope>NUCLEOTIDE SEQUENCE [LARGE SCALE GENOMIC DNA]</scope>
</reference>
<dbReference type="InterPro" id="IPR036105">
    <property type="entry name" value="DiNase_FeMo-co_biosyn_sf"/>
</dbReference>
<feature type="domain" description="Dinitrogenase iron-molybdenum cofactor biosynthesis" evidence="2">
    <location>
        <begin position="11"/>
        <end position="119"/>
    </location>
</feature>
<dbReference type="CDD" id="cd00562">
    <property type="entry name" value="NifX_NifB"/>
    <property type="match status" value="1"/>
</dbReference>
<dbReference type="RefSeq" id="WP_286677449.1">
    <property type="nucleotide sequence ID" value="NZ_MNXI01000007.1"/>
</dbReference>
<evidence type="ECO:0000256" key="1">
    <source>
        <dbReference type="SAM" id="MobiDB-lite"/>
    </source>
</evidence>
<organism evidence="3 4">
    <name type="scientific">Candidatus Aquicultor secundus</name>
    <dbReference type="NCBI Taxonomy" id="1973895"/>
    <lineage>
        <taxon>Bacteria</taxon>
        <taxon>Bacillati</taxon>
        <taxon>Actinomycetota</taxon>
        <taxon>Candidatus Aquicultoria</taxon>
        <taxon>Candidatus Aquicultorales</taxon>
        <taxon>Candidatus Aquicultoraceae</taxon>
        <taxon>Candidatus Aquicultor</taxon>
    </lineage>
</organism>
<dbReference type="SUPFAM" id="SSF53146">
    <property type="entry name" value="Nitrogenase accessory factor-like"/>
    <property type="match status" value="1"/>
</dbReference>
<sequence>MKIAVSTADEVSVCGHLGHVSKLFIYEVEGATIVSRQIRQVTPVHGPNDRHEHHHGNDEHHHHSVHNAGHGGLVGSISDCTAVITNGMGGGMVHALQSAGIDPVMTLETSPDAAVIAYLSGTIATTSGCGHCGH</sequence>
<dbReference type="EMBL" id="PFNG01000125">
    <property type="protein sequence ID" value="PIZ39269.1"/>
    <property type="molecule type" value="Genomic_DNA"/>
</dbReference>
<protein>
    <recommendedName>
        <fullName evidence="2">Dinitrogenase iron-molybdenum cofactor biosynthesis domain-containing protein</fullName>
    </recommendedName>
</protein>